<dbReference type="Pfam" id="PF13843">
    <property type="entry name" value="DDE_Tnp_1_7"/>
    <property type="match status" value="1"/>
</dbReference>
<keyword evidence="1" id="KW-0812">Transmembrane</keyword>
<organism evidence="3 4">
    <name type="scientific">Colletotrichum incanum</name>
    <name type="common">Soybean anthracnose fungus</name>
    <dbReference type="NCBI Taxonomy" id="1573173"/>
    <lineage>
        <taxon>Eukaryota</taxon>
        <taxon>Fungi</taxon>
        <taxon>Dikarya</taxon>
        <taxon>Ascomycota</taxon>
        <taxon>Pezizomycotina</taxon>
        <taxon>Sordariomycetes</taxon>
        <taxon>Hypocreomycetidae</taxon>
        <taxon>Glomerellales</taxon>
        <taxon>Glomerellaceae</taxon>
        <taxon>Colletotrichum</taxon>
        <taxon>Colletotrichum spaethianum species complex</taxon>
    </lineage>
</organism>
<keyword evidence="1" id="KW-1133">Transmembrane helix</keyword>
<reference evidence="3 4" key="1">
    <citation type="submission" date="2015-06" db="EMBL/GenBank/DDBJ databases">
        <title>Survival trade-offs in plant roots during colonization by closely related pathogenic and mutualistic fungi.</title>
        <authorList>
            <person name="Hacquard S."/>
            <person name="Kracher B."/>
            <person name="Hiruma K."/>
            <person name="Weinman A."/>
            <person name="Muench P."/>
            <person name="Garrido Oter R."/>
            <person name="Ver Loren van Themaat E."/>
            <person name="Dallerey J.-F."/>
            <person name="Damm U."/>
            <person name="Henrissat B."/>
            <person name="Lespinet O."/>
            <person name="Thon M."/>
            <person name="Kemen E."/>
            <person name="McHardy A.C."/>
            <person name="Schulze-Lefert P."/>
            <person name="O'Connell R.J."/>
        </authorList>
    </citation>
    <scope>NUCLEOTIDE SEQUENCE [LARGE SCALE GENOMIC DNA]</scope>
    <source>
        <strain evidence="3 4">MAFF 238704</strain>
    </source>
</reference>
<protein>
    <recommendedName>
        <fullName evidence="2">PiggyBac transposable element-derived protein domain-containing protein</fullName>
    </recommendedName>
</protein>
<evidence type="ECO:0000259" key="2">
    <source>
        <dbReference type="Pfam" id="PF13843"/>
    </source>
</evidence>
<gene>
    <name evidence="3" type="ORF">CI238_11114</name>
</gene>
<keyword evidence="4" id="KW-1185">Reference proteome</keyword>
<dbReference type="PANTHER" id="PTHR46599">
    <property type="entry name" value="PIGGYBAC TRANSPOSABLE ELEMENT-DERIVED PROTEIN 4"/>
    <property type="match status" value="1"/>
</dbReference>
<dbReference type="Proteomes" id="UP000076584">
    <property type="component" value="Unassembled WGS sequence"/>
</dbReference>
<name>A0A166VXP6_COLIC</name>
<accession>A0A166VXP6</accession>
<comment type="caution">
    <text evidence="3">The sequence shown here is derived from an EMBL/GenBank/DDBJ whole genome shotgun (WGS) entry which is preliminary data.</text>
</comment>
<evidence type="ECO:0000256" key="1">
    <source>
        <dbReference type="SAM" id="Phobius"/>
    </source>
</evidence>
<dbReference type="AlphaFoldDB" id="A0A166VXP6"/>
<dbReference type="EMBL" id="LFIW01002312">
    <property type="protein sequence ID" value="KZL75072.1"/>
    <property type="molecule type" value="Genomic_DNA"/>
</dbReference>
<sequence>MPDVYRKVNKWSAYIQETEDCFYTAGSDLAVDEAMVRFTGRSQETTTIPTKPDRLQGYCLRWLWHVHGKGPYGLVAQAWPAQGDDAGKRALLTPTQWVVTTLIGLLLAATYHVFLDNLFSSIRLFRALWKL</sequence>
<feature type="transmembrane region" description="Helical" evidence="1">
    <location>
        <begin position="97"/>
        <end position="115"/>
    </location>
</feature>
<proteinExistence type="predicted"/>
<evidence type="ECO:0000313" key="4">
    <source>
        <dbReference type="Proteomes" id="UP000076584"/>
    </source>
</evidence>
<keyword evidence="1" id="KW-0472">Membrane</keyword>
<dbReference type="PANTHER" id="PTHR46599:SF3">
    <property type="entry name" value="PIGGYBAC TRANSPOSABLE ELEMENT-DERIVED PROTEIN 4"/>
    <property type="match status" value="1"/>
</dbReference>
<dbReference type="InterPro" id="IPR029526">
    <property type="entry name" value="PGBD"/>
</dbReference>
<feature type="domain" description="PiggyBac transposable element-derived protein" evidence="2">
    <location>
        <begin position="5"/>
        <end position="129"/>
    </location>
</feature>
<evidence type="ECO:0000313" key="3">
    <source>
        <dbReference type="EMBL" id="KZL75072.1"/>
    </source>
</evidence>